<sequence>MVANSTINITEAYDSLSQACFILWPTDKKKHKDYTKNDGFQSLMDKTETEDFINQRHDKYYKIWNNIKTKIDKLMFDLNLSATNGIFNFVSSKLNNTDNADSINKDIQLPFKEIPTGLIFSGINPDDKRMYKQIVSKIKTVPTNHVAVLESKDCINLKNTMKIIIEQLMETNLNEENENIIDATEFYKKSKIKKSNKAPNYDPYILLGWYKHLEGVSKINNNTTSPVVIEDETKEKENNNNDNNNNSTNQSKAKHKLILFIEDFECFDVLLLQDLISIFSGYSEELPIILLIGIATSLETFHQSLPISSLSLLQIEKFKLLQSYECINEIIQKVFIETIDDFKLGVKPYQYLLDNFNFLNLSVDSFIRGLKFSVMYHFYSNPLSILSSIDPTSSEMDRIFSSLTKRHLDEAKVLTFPSFKFYINSIKSTSPKLVYELLTDDKVLKDSIREGLINLHNYHIKFRVGFECLLELQKLYQSPLFKKSKRALYLLSLQESLYDSAHVQLLIKRSKVITYPIIKKFLETIKLNIEKDEFAKKLLENFVTILNDILLKFEKFDENGNEIKEEEKKERIKKRGKQIKTEEVETKVKKEEIDDDNSYNDTLYKREKVDSSKENKLKNVEEEKINDAIIINENGKRPQKTIYDNVLLSYSNSNGTSTTQRETNISKRLRAEELRGYETMVDEVNQFINKFFKDTLRCYKEFPYYEIIYYTESSKLKKSFSAQPRSVIHTALNYPNHYLNCDCCSDNDNIIESSLHDTCIAYKLYLECGKLINLYDWFVAFGNILKDKIDKSKKKEKEQNKRIKQKQKQEAEEIAKSKEKEIKKKDDIIVLDSDNEIENVILINENKEKGKFEEHHSSDEDNEEKEEEEEEFNEKEIQARFIRAISELQYFGFIKSTNRKVDHVVKLTWGSD</sequence>
<dbReference type="InterPro" id="IPR045667">
    <property type="entry name" value="ORC3_N"/>
</dbReference>
<evidence type="ECO:0000256" key="2">
    <source>
        <dbReference type="ARBA" id="ARBA00010977"/>
    </source>
</evidence>
<dbReference type="GO" id="GO:0005664">
    <property type="term" value="C:nuclear origin of replication recognition complex"/>
    <property type="evidence" value="ECO:0007669"/>
    <property type="project" value="InterPro"/>
</dbReference>
<feature type="domain" description="Origin recognition complex subunit 3 insertion" evidence="13">
    <location>
        <begin position="403"/>
        <end position="577"/>
    </location>
</feature>
<dbReference type="Pfam" id="PF19675">
    <property type="entry name" value="ORC3_ins"/>
    <property type="match status" value="1"/>
</dbReference>
<gene>
    <name evidence="14" type="ORF">BCR36DRAFT_352357</name>
</gene>
<dbReference type="InterPro" id="IPR020795">
    <property type="entry name" value="ORC3"/>
</dbReference>
<dbReference type="CDD" id="cd20704">
    <property type="entry name" value="Orc3"/>
    <property type="match status" value="2"/>
</dbReference>
<evidence type="ECO:0000256" key="4">
    <source>
        <dbReference type="ARBA" id="ARBA00022553"/>
    </source>
</evidence>
<evidence type="ECO:0000256" key="7">
    <source>
        <dbReference type="ARBA" id="ARBA00023242"/>
    </source>
</evidence>
<name>A0A1Y1V9H6_9FUNG</name>
<dbReference type="AlphaFoldDB" id="A0A1Y1V9H6"/>
<keyword evidence="7" id="KW-0539">Nucleus</keyword>
<evidence type="ECO:0000256" key="9">
    <source>
        <dbReference type="ARBA" id="ARBA00045241"/>
    </source>
</evidence>
<keyword evidence="5" id="KW-0235">DNA replication</keyword>
<keyword evidence="6" id="KW-0238">DNA-binding</keyword>
<accession>A0A1Y1V9H6</accession>
<comment type="subcellular location">
    <subcellularLocation>
        <location evidence="1">Nucleus</location>
    </subcellularLocation>
</comment>
<evidence type="ECO:0000313" key="14">
    <source>
        <dbReference type="EMBL" id="ORX50312.1"/>
    </source>
</evidence>
<dbReference type="EMBL" id="MCFH01000021">
    <property type="protein sequence ID" value="ORX50312.1"/>
    <property type="molecule type" value="Genomic_DNA"/>
</dbReference>
<dbReference type="Proteomes" id="UP000193719">
    <property type="component" value="Unassembled WGS sequence"/>
</dbReference>
<comment type="function">
    <text evidence="9">Component of the origin recognition complex (ORC) that binds origins of replication. DNA-binding is ATP-dependent. The specific DNA sequences that define origins of replication have not been identified yet. ORC is required to assemble the pre-replication complex necessary to initiate DNA replication. Binds histone H3 and H4 trimethylation marks H3K9me3, H3K27me3 and H4K20me3.</text>
</comment>
<proteinExistence type="inferred from homology"/>
<reference evidence="14 15" key="2">
    <citation type="submission" date="2016-08" db="EMBL/GenBank/DDBJ databases">
        <title>Pervasive Adenine N6-methylation of Active Genes in Fungi.</title>
        <authorList>
            <consortium name="DOE Joint Genome Institute"/>
            <person name="Mondo S.J."/>
            <person name="Dannebaum R.O."/>
            <person name="Kuo R.C."/>
            <person name="Labutti K."/>
            <person name="Haridas S."/>
            <person name="Kuo A."/>
            <person name="Salamov A."/>
            <person name="Ahrendt S.R."/>
            <person name="Lipzen A."/>
            <person name="Sullivan W."/>
            <person name="Andreopoulos W.B."/>
            <person name="Clum A."/>
            <person name="Lindquist E."/>
            <person name="Daum C."/>
            <person name="Ramamoorthy G.K."/>
            <person name="Gryganskyi A."/>
            <person name="Culley D."/>
            <person name="Magnuson J.K."/>
            <person name="James T.Y."/>
            <person name="O'Malley M.A."/>
            <person name="Stajich J.E."/>
            <person name="Spatafora J.W."/>
            <person name="Visel A."/>
            <person name="Grigoriev I.V."/>
        </authorList>
    </citation>
    <scope>NUCLEOTIDE SEQUENCE [LARGE SCALE GENOMIC DNA]</scope>
    <source>
        <strain evidence="15">finn</strain>
    </source>
</reference>
<dbReference type="GO" id="GO:0031261">
    <property type="term" value="C:DNA replication preinitiation complex"/>
    <property type="evidence" value="ECO:0007669"/>
    <property type="project" value="TreeGrafter"/>
</dbReference>
<evidence type="ECO:0000259" key="13">
    <source>
        <dbReference type="Pfam" id="PF19675"/>
    </source>
</evidence>
<feature type="region of interest" description="Disordered" evidence="10">
    <location>
        <begin position="796"/>
        <end position="816"/>
    </location>
</feature>
<evidence type="ECO:0000259" key="12">
    <source>
        <dbReference type="Pfam" id="PF18137"/>
    </source>
</evidence>
<comment type="caution">
    <text evidence="14">The sequence shown here is derived from an EMBL/GenBank/DDBJ whole genome shotgun (WGS) entry which is preliminary data.</text>
</comment>
<reference evidence="14 15" key="1">
    <citation type="submission" date="2016-08" db="EMBL/GenBank/DDBJ databases">
        <title>Genomes of anaerobic fungi encode conserved fungal cellulosomes for biomass hydrolysis.</title>
        <authorList>
            <consortium name="DOE Joint Genome Institute"/>
            <person name="Haitjema C.H."/>
            <person name="Gilmore S.P."/>
            <person name="Henske J.K."/>
            <person name="Solomon K.V."/>
            <person name="De Groot R."/>
            <person name="Kuo A."/>
            <person name="Mondo S.J."/>
            <person name="Salamov A.A."/>
            <person name="Labutti K."/>
            <person name="Zhao Z."/>
            <person name="Chiniquy J."/>
            <person name="Barry K."/>
            <person name="Brewer H.M."/>
            <person name="Purvine S.O."/>
            <person name="Wright A.T."/>
            <person name="Boxma B."/>
            <person name="Van Alen T."/>
            <person name="Hackstein J.H."/>
            <person name="Baker S.E."/>
            <person name="Grigoriev I.V."/>
            <person name="O'Malley M.A."/>
        </authorList>
    </citation>
    <scope>NUCLEOTIDE SEQUENCE [LARGE SCALE GENOMIC DNA]</scope>
    <source>
        <strain evidence="15">finn</strain>
    </source>
</reference>
<dbReference type="GO" id="GO:0003688">
    <property type="term" value="F:DNA replication origin binding"/>
    <property type="evidence" value="ECO:0007669"/>
    <property type="project" value="TreeGrafter"/>
</dbReference>
<dbReference type="GO" id="GO:0006270">
    <property type="term" value="P:DNA replication initiation"/>
    <property type="evidence" value="ECO:0007669"/>
    <property type="project" value="TreeGrafter"/>
</dbReference>
<evidence type="ECO:0000256" key="3">
    <source>
        <dbReference type="ARBA" id="ARBA00019085"/>
    </source>
</evidence>
<dbReference type="PANTHER" id="PTHR12748:SF0">
    <property type="entry name" value="ORIGIN RECOGNITION COMPLEX SUBUNIT 3"/>
    <property type="match status" value="1"/>
</dbReference>
<feature type="region of interest" description="Disordered" evidence="10">
    <location>
        <begin position="851"/>
        <end position="874"/>
    </location>
</feature>
<feature type="domain" description="Origin recognition complex subunit 3 N-terminal" evidence="11">
    <location>
        <begin position="12"/>
        <end position="386"/>
    </location>
</feature>
<protein>
    <recommendedName>
        <fullName evidence="3">Origin recognition complex subunit 3</fullName>
    </recommendedName>
</protein>
<dbReference type="PANTHER" id="PTHR12748">
    <property type="entry name" value="ORIGIN RECOGNITION COMPLEX SUBUNIT 3"/>
    <property type="match status" value="1"/>
</dbReference>
<comment type="subunit">
    <text evidence="8">Component of ORC, a complex composed of at least 6 subunits: ORC1, ORC2, ORC3, ORC4, ORC5 and ORC6. ORC is regulated in a cell-cycle dependent manner. It is sequentially assembled at the exit from anaphase of mitosis and disassembled as cells enter S phase.</text>
</comment>
<evidence type="ECO:0000256" key="5">
    <source>
        <dbReference type="ARBA" id="ARBA00022705"/>
    </source>
</evidence>
<evidence type="ECO:0000259" key="11">
    <source>
        <dbReference type="Pfam" id="PF07034"/>
    </source>
</evidence>
<dbReference type="Pfam" id="PF18137">
    <property type="entry name" value="WHD_ORC"/>
    <property type="match status" value="1"/>
</dbReference>
<dbReference type="InterPro" id="IPR045663">
    <property type="entry name" value="ORC3_ins"/>
</dbReference>
<feature type="compositionally biased region" description="Acidic residues" evidence="10">
    <location>
        <begin position="860"/>
        <end position="873"/>
    </location>
</feature>
<feature type="domain" description="Origin recognition complex subunit 3 winged helix C-terminal" evidence="12">
    <location>
        <begin position="725"/>
        <end position="909"/>
    </location>
</feature>
<evidence type="ECO:0000256" key="10">
    <source>
        <dbReference type="SAM" id="MobiDB-lite"/>
    </source>
</evidence>
<keyword evidence="15" id="KW-1185">Reference proteome</keyword>
<evidence type="ECO:0000256" key="8">
    <source>
        <dbReference type="ARBA" id="ARBA00026084"/>
    </source>
</evidence>
<dbReference type="InterPro" id="IPR040855">
    <property type="entry name" value="ORC_WH_C"/>
</dbReference>
<comment type="similarity">
    <text evidence="2">Belongs to the ORC3 family.</text>
</comment>
<dbReference type="OrthoDB" id="10265211at2759"/>
<dbReference type="GO" id="GO:0005656">
    <property type="term" value="C:nuclear pre-replicative complex"/>
    <property type="evidence" value="ECO:0007669"/>
    <property type="project" value="TreeGrafter"/>
</dbReference>
<keyword evidence="4" id="KW-0597">Phosphoprotein</keyword>
<evidence type="ECO:0000256" key="6">
    <source>
        <dbReference type="ARBA" id="ARBA00023125"/>
    </source>
</evidence>
<dbReference type="Pfam" id="PF07034">
    <property type="entry name" value="ORC3_N"/>
    <property type="match status" value="1"/>
</dbReference>
<dbReference type="STRING" id="1754191.A0A1Y1V9H6"/>
<evidence type="ECO:0000256" key="1">
    <source>
        <dbReference type="ARBA" id="ARBA00004123"/>
    </source>
</evidence>
<organism evidence="14 15">
    <name type="scientific">Piromyces finnis</name>
    <dbReference type="NCBI Taxonomy" id="1754191"/>
    <lineage>
        <taxon>Eukaryota</taxon>
        <taxon>Fungi</taxon>
        <taxon>Fungi incertae sedis</taxon>
        <taxon>Chytridiomycota</taxon>
        <taxon>Chytridiomycota incertae sedis</taxon>
        <taxon>Neocallimastigomycetes</taxon>
        <taxon>Neocallimastigales</taxon>
        <taxon>Neocallimastigaceae</taxon>
        <taxon>Piromyces</taxon>
    </lineage>
</organism>
<evidence type="ECO:0000313" key="15">
    <source>
        <dbReference type="Proteomes" id="UP000193719"/>
    </source>
</evidence>